<dbReference type="CDD" id="cd00229">
    <property type="entry name" value="SGNH_hydrolase"/>
    <property type="match status" value="1"/>
</dbReference>
<dbReference type="GO" id="GO:0016788">
    <property type="term" value="F:hydrolase activity, acting on ester bonds"/>
    <property type="evidence" value="ECO:0007669"/>
    <property type="project" value="UniProtKB-ARBA"/>
</dbReference>
<feature type="domain" description="AlgX/AlgJ SGNH hydrolase-like" evidence="7">
    <location>
        <begin position="230"/>
        <end position="343"/>
    </location>
</feature>
<dbReference type="GO" id="GO:0042121">
    <property type="term" value="P:alginic acid biosynthetic process"/>
    <property type="evidence" value="ECO:0007669"/>
    <property type="project" value="UniProtKB-KW"/>
</dbReference>
<proteinExistence type="predicted"/>
<dbReference type="GO" id="GO:0016740">
    <property type="term" value="F:transferase activity"/>
    <property type="evidence" value="ECO:0007669"/>
    <property type="project" value="UniProtKB-KW"/>
</dbReference>
<dbReference type="InterPro" id="IPR036514">
    <property type="entry name" value="SGNH_hydro_sf"/>
</dbReference>
<reference evidence="9" key="1">
    <citation type="submission" date="2015-10" db="EMBL/GenBank/DDBJ databases">
        <authorList>
            <person name="Luecker S."/>
            <person name="Luecker S."/>
        </authorList>
    </citation>
    <scope>NUCLEOTIDE SEQUENCE [LARGE SCALE GENOMIC DNA]</scope>
</reference>
<evidence type="ECO:0000256" key="1">
    <source>
        <dbReference type="ARBA" id="ARBA00004418"/>
    </source>
</evidence>
<keyword evidence="6" id="KW-0016">Alginate biosynthesis</keyword>
<keyword evidence="4" id="KW-0732">Signal</keyword>
<accession>A0A0S4L7E4</accession>
<dbReference type="InterPro" id="IPR031811">
    <property type="entry name" value="ALGX/ALGJ_SGNH-like"/>
</dbReference>
<evidence type="ECO:0000259" key="7">
    <source>
        <dbReference type="Pfam" id="PF16822"/>
    </source>
</evidence>
<evidence type="ECO:0000256" key="3">
    <source>
        <dbReference type="ARBA" id="ARBA00022679"/>
    </source>
</evidence>
<dbReference type="EMBL" id="CZPZ01000001">
    <property type="protein sequence ID" value="CUS31732.1"/>
    <property type="molecule type" value="Genomic_DNA"/>
</dbReference>
<evidence type="ECO:0000313" key="8">
    <source>
        <dbReference type="EMBL" id="CUS31732.1"/>
    </source>
</evidence>
<evidence type="ECO:0000256" key="5">
    <source>
        <dbReference type="ARBA" id="ARBA00022764"/>
    </source>
</evidence>
<organism evidence="8 9">
    <name type="scientific">Candidatus Nitrospira nitrificans</name>
    <dbReference type="NCBI Taxonomy" id="1742973"/>
    <lineage>
        <taxon>Bacteria</taxon>
        <taxon>Pseudomonadati</taxon>
        <taxon>Nitrospirota</taxon>
        <taxon>Nitrospiria</taxon>
        <taxon>Nitrospirales</taxon>
        <taxon>Nitrospiraceae</taxon>
        <taxon>Nitrospira</taxon>
    </lineage>
</organism>
<protein>
    <recommendedName>
        <fullName evidence="7">AlgX/AlgJ SGNH hydrolase-like domain-containing protein</fullName>
    </recommendedName>
</protein>
<dbReference type="SUPFAM" id="SSF52266">
    <property type="entry name" value="SGNH hydrolase"/>
    <property type="match status" value="1"/>
</dbReference>
<comment type="subcellular location">
    <subcellularLocation>
        <location evidence="1">Periplasm</location>
    </subcellularLocation>
</comment>
<dbReference type="AlphaFoldDB" id="A0A0S4L7E4"/>
<evidence type="ECO:0000313" key="9">
    <source>
        <dbReference type="Proteomes" id="UP000198736"/>
    </source>
</evidence>
<dbReference type="GO" id="GO:0042597">
    <property type="term" value="C:periplasmic space"/>
    <property type="evidence" value="ECO:0007669"/>
    <property type="project" value="UniProtKB-SubCell"/>
</dbReference>
<comment type="pathway">
    <text evidence="2">Glycan biosynthesis; alginate biosynthesis.</text>
</comment>
<dbReference type="Pfam" id="PF16822">
    <property type="entry name" value="ALGX"/>
    <property type="match status" value="1"/>
</dbReference>
<evidence type="ECO:0000256" key="6">
    <source>
        <dbReference type="ARBA" id="ARBA00022841"/>
    </source>
</evidence>
<sequence length="354" mass="40505">MCAGEGVVRIIYPQELGNWTYTRDGLTLHLPNMTQWSHRFGHLITTNSVGMRDHDHSLEKSPGVYRILLLGDSFMEANQVKFEDAFASLLERQVEGVTGRSIEVINASVSGWGTDDELMYLMREGLRYRPDLVLVGMTLHNDVQDNQDEEFHVFTDGRLQEKPRSEISIGDFAFLQMKEFLASHSHLYQVLLRVKRFSWVQQEGNRLSSHVASLIKRQSTPEVVQAWDMTQHLFRKMKVESLKQGANVAVFLIPLWIQVSEERLQGFLSEHQLSIEQIAIDQPQSRMKAIGQEEQIAIIDLLHDFQRAEKEDPRKLYLLDDGHWTAEGHRLAASVVKERLSHLASCGKTPSVSC</sequence>
<keyword evidence="3" id="KW-0808">Transferase</keyword>
<evidence type="ECO:0000256" key="2">
    <source>
        <dbReference type="ARBA" id="ARBA00005182"/>
    </source>
</evidence>
<dbReference type="Gene3D" id="3.40.50.1110">
    <property type="entry name" value="SGNH hydrolase"/>
    <property type="match status" value="1"/>
</dbReference>
<dbReference type="Proteomes" id="UP000198736">
    <property type="component" value="Unassembled WGS sequence"/>
</dbReference>
<dbReference type="STRING" id="1742973.COMA2_10264"/>
<name>A0A0S4L7E4_9BACT</name>
<evidence type="ECO:0000256" key="4">
    <source>
        <dbReference type="ARBA" id="ARBA00022729"/>
    </source>
</evidence>
<gene>
    <name evidence="8" type="ORF">COMA2_10264</name>
</gene>
<keyword evidence="9" id="KW-1185">Reference proteome</keyword>
<keyword evidence="5" id="KW-0574">Periplasm</keyword>